<dbReference type="InterPro" id="IPR036291">
    <property type="entry name" value="NAD(P)-bd_dom_sf"/>
</dbReference>
<dbReference type="Gene3D" id="3.40.50.720">
    <property type="entry name" value="NAD(P)-binding Rossmann-like Domain"/>
    <property type="match status" value="1"/>
</dbReference>
<evidence type="ECO:0000256" key="2">
    <source>
        <dbReference type="ARBA" id="ARBA00023002"/>
    </source>
</evidence>
<dbReference type="Proteomes" id="UP000515734">
    <property type="component" value="Chromosome"/>
</dbReference>
<dbReference type="PRINTS" id="PR00081">
    <property type="entry name" value="GDHRDH"/>
</dbReference>
<dbReference type="InterPro" id="IPR020904">
    <property type="entry name" value="Sc_DH/Rdtase_CS"/>
</dbReference>
<dbReference type="SUPFAM" id="SSF51735">
    <property type="entry name" value="NAD(P)-binding Rossmann-fold domains"/>
    <property type="match status" value="1"/>
</dbReference>
<dbReference type="EMBL" id="AP023287">
    <property type="protein sequence ID" value="BCI56132.1"/>
    <property type="molecule type" value="Genomic_DNA"/>
</dbReference>
<sequence>MATEGATVIVSDIRDHLGQSVAEDIRSGGHQATYLHLDVRSTEDWATAVETAEAEFGALNILINNAGICEMSAVAECSDDEWQRVIDTNQTGVFKGIRAAVPAMQRAGGGSIVNTASIFGLKGTHGYGAYVASKYAVVGITKSAALTYCYANIRVNAVAPGSVDTPMLAEEVKVFEQNPDFDWDAHVRKYPIPRLARPEEVSEAVLFLASDLSSYTTGAVIPVDGGTLA</sequence>
<evidence type="ECO:0000313" key="3">
    <source>
        <dbReference type="EMBL" id="BCI56132.1"/>
    </source>
</evidence>
<protein>
    <submittedName>
        <fullName evidence="3">3-alpha-hydroxysteroid dehydrogenase</fullName>
    </submittedName>
</protein>
<dbReference type="FunFam" id="3.40.50.720:FF:000084">
    <property type="entry name" value="Short-chain dehydrogenase reductase"/>
    <property type="match status" value="1"/>
</dbReference>
<keyword evidence="2" id="KW-0560">Oxidoreductase</keyword>
<dbReference type="PANTHER" id="PTHR24321">
    <property type="entry name" value="DEHYDROGENASES, SHORT CHAIN"/>
    <property type="match status" value="1"/>
</dbReference>
<dbReference type="AlphaFoldDB" id="A0A6S6PDG7"/>
<dbReference type="PROSITE" id="PS00061">
    <property type="entry name" value="ADH_SHORT"/>
    <property type="match status" value="1"/>
</dbReference>
<accession>A0A6S6PDG7</accession>
<evidence type="ECO:0000313" key="4">
    <source>
        <dbReference type="Proteomes" id="UP000515734"/>
    </source>
</evidence>
<proteinExistence type="inferred from homology"/>
<name>A0A6S6PDG7_9MYCO</name>
<organism evidence="3 4">
    <name type="scientific">Mycolicibacterium litorale</name>
    <dbReference type="NCBI Taxonomy" id="758802"/>
    <lineage>
        <taxon>Bacteria</taxon>
        <taxon>Bacillati</taxon>
        <taxon>Actinomycetota</taxon>
        <taxon>Actinomycetes</taxon>
        <taxon>Mycobacteriales</taxon>
        <taxon>Mycobacteriaceae</taxon>
        <taxon>Mycolicibacterium</taxon>
    </lineage>
</organism>
<dbReference type="InterPro" id="IPR002347">
    <property type="entry name" value="SDR_fam"/>
</dbReference>
<evidence type="ECO:0000256" key="1">
    <source>
        <dbReference type="ARBA" id="ARBA00006484"/>
    </source>
</evidence>
<reference evidence="3 4" key="1">
    <citation type="submission" date="2020-07" db="EMBL/GenBank/DDBJ databases">
        <title>Complete genome sequence of Mycolicibacterium litorale like strain isolated from cardiac implantable electronic device infection.</title>
        <authorList>
            <person name="Fukano H."/>
            <person name="Miyama H."/>
            <person name="Hoshino Y."/>
        </authorList>
    </citation>
    <scope>NUCLEOTIDE SEQUENCE [LARGE SCALE GENOMIC DNA]</scope>
    <source>
        <strain evidence="3 4">NIIDNTM18</strain>
    </source>
</reference>
<dbReference type="CDD" id="cd05233">
    <property type="entry name" value="SDR_c"/>
    <property type="match status" value="1"/>
</dbReference>
<dbReference type="PANTHER" id="PTHR24321:SF8">
    <property type="entry name" value="ESTRADIOL 17-BETA-DEHYDROGENASE 8-RELATED"/>
    <property type="match status" value="1"/>
</dbReference>
<dbReference type="GO" id="GO:0016491">
    <property type="term" value="F:oxidoreductase activity"/>
    <property type="evidence" value="ECO:0007669"/>
    <property type="project" value="UniProtKB-KW"/>
</dbReference>
<dbReference type="PRINTS" id="PR00080">
    <property type="entry name" value="SDRFAMILY"/>
</dbReference>
<gene>
    <name evidence="3" type="ORF">NIIDNTM18_54100</name>
</gene>
<dbReference type="Pfam" id="PF13561">
    <property type="entry name" value="adh_short_C2"/>
    <property type="match status" value="1"/>
</dbReference>
<comment type="similarity">
    <text evidence="1">Belongs to the short-chain dehydrogenases/reductases (SDR) family.</text>
</comment>